<feature type="transmembrane region" description="Helical" evidence="1">
    <location>
        <begin position="37"/>
        <end position="55"/>
    </location>
</feature>
<dbReference type="Pfam" id="PF05763">
    <property type="entry name" value="DUF835"/>
    <property type="match status" value="1"/>
</dbReference>
<evidence type="ECO:0000313" key="3">
    <source>
        <dbReference type="EMBL" id="BAD86376.1"/>
    </source>
</evidence>
<dbReference type="InterPro" id="IPR008553">
    <property type="entry name" value="DUF835"/>
</dbReference>
<dbReference type="PATRIC" id="fig|69014.16.peg.2142"/>
<name>Q5JHK4_THEKO</name>
<keyword evidence="1" id="KW-0812">Transmembrane</keyword>
<protein>
    <submittedName>
        <fullName evidence="3">Hypothetical membrane protein, conserved</fullName>
    </submittedName>
</protein>
<accession>Q5JHK4</accession>
<sequence>MNPTLLIAGQTLSLGAKLFTVIYLWYSYQKSLRKSALIFALAFLAASLQVLGDLIGIELLAITMEALFASLLFYGSLRLLDEEGLSFTVSRGYYVSITPIILTLYMLAAERSSDPNWLATVGVAYAVSGLFVLLSGFLLVGLRNIYGNSMKYLGVLLIVYGAHEMDYPLLRPVEWFAPIGFSLSALLTVLIAYFFVKFAGHEEFLKTPSETQKPLKEVKPGLTILSPEEYRKILPVLQDRPLLAFVRNSRDPPEKWTVYTISQVERERTVPPTNLPKITEIINRYLRAAGSGGIVLIDGIEYIHMYNGFDAMAKWLSTIRDIAYLNNGSVIVVTDSRAWNEREWNLLIRLLS</sequence>
<dbReference type="eggNOG" id="arCOG03805">
    <property type="taxonomic scope" value="Archaea"/>
</dbReference>
<feature type="transmembrane region" description="Helical" evidence="1">
    <location>
        <begin position="61"/>
        <end position="80"/>
    </location>
</feature>
<evidence type="ECO:0000256" key="1">
    <source>
        <dbReference type="SAM" id="Phobius"/>
    </source>
</evidence>
<feature type="transmembrane region" description="Helical" evidence="1">
    <location>
        <begin position="115"/>
        <end position="140"/>
    </location>
</feature>
<evidence type="ECO:0000313" key="4">
    <source>
        <dbReference type="Proteomes" id="UP000000536"/>
    </source>
</evidence>
<dbReference type="PANTHER" id="PTHR33531">
    <property type="entry name" value="RUBRERYTHRIN SUBFAMILY"/>
    <property type="match status" value="1"/>
</dbReference>
<reference evidence="3 4" key="1">
    <citation type="journal article" date="2005" name="Genome Res.">
        <title>Complete genome sequence of the hyperthermophilic archaeon Thermococcus kodakaraensis KOD1 and comparison with Pyrococcus genomes.</title>
        <authorList>
            <person name="Fukui T."/>
            <person name="Atomi H."/>
            <person name="Kanai T."/>
            <person name="Matsumi R."/>
            <person name="Fujiwara S."/>
            <person name="Imanaka T."/>
        </authorList>
    </citation>
    <scope>NUCLEOTIDE SEQUENCE [LARGE SCALE GENOMIC DNA]</scope>
    <source>
        <strain evidence="4">ATCC BAA-918 / JCM 12380 / KOD1</strain>
    </source>
</reference>
<keyword evidence="4" id="KW-1185">Reference proteome</keyword>
<feature type="transmembrane region" description="Helical" evidence="1">
    <location>
        <begin position="175"/>
        <end position="196"/>
    </location>
</feature>
<gene>
    <name evidence="3" type="ordered locus">TK2187</name>
</gene>
<dbReference type="PhylomeDB" id="Q5JHK4"/>
<dbReference type="KEGG" id="tko:TK2187"/>
<evidence type="ECO:0000259" key="2">
    <source>
        <dbReference type="Pfam" id="PF05763"/>
    </source>
</evidence>
<dbReference type="InParanoid" id="Q5JHK4"/>
<dbReference type="AlphaFoldDB" id="Q5JHK4"/>
<dbReference type="GeneID" id="78448727"/>
<feature type="transmembrane region" description="Helical" evidence="1">
    <location>
        <begin position="92"/>
        <end position="109"/>
    </location>
</feature>
<keyword evidence="1" id="KW-0472">Membrane</keyword>
<dbReference type="EnsemblBacteria" id="BAD86376">
    <property type="protein sequence ID" value="BAD86376"/>
    <property type="gene ID" value="TK2187"/>
</dbReference>
<organism evidence="3 4">
    <name type="scientific">Thermococcus kodakarensis (strain ATCC BAA-918 / JCM 12380 / KOD1)</name>
    <name type="common">Pyrococcus kodakaraensis (strain KOD1)</name>
    <dbReference type="NCBI Taxonomy" id="69014"/>
    <lineage>
        <taxon>Archaea</taxon>
        <taxon>Methanobacteriati</taxon>
        <taxon>Methanobacteriota</taxon>
        <taxon>Thermococci</taxon>
        <taxon>Thermococcales</taxon>
        <taxon>Thermococcaceae</taxon>
        <taxon>Thermococcus</taxon>
    </lineage>
</organism>
<dbReference type="OrthoDB" id="86165at2157"/>
<dbReference type="HOGENOM" id="CLU_063611_0_0_2"/>
<keyword evidence="1" id="KW-1133">Transmembrane helix</keyword>
<feature type="transmembrane region" description="Helical" evidence="1">
    <location>
        <begin position="6"/>
        <end position="25"/>
    </location>
</feature>
<feature type="domain" description="DUF835" evidence="2">
    <location>
        <begin position="227"/>
        <end position="350"/>
    </location>
</feature>
<dbReference type="EMBL" id="AP006878">
    <property type="protein sequence ID" value="BAD86376.1"/>
    <property type="molecule type" value="Genomic_DNA"/>
</dbReference>
<proteinExistence type="predicted"/>
<dbReference type="Proteomes" id="UP000000536">
    <property type="component" value="Chromosome"/>
</dbReference>
<dbReference type="RefSeq" id="WP_011251137.1">
    <property type="nucleotide sequence ID" value="NC_006624.1"/>
</dbReference>
<dbReference type="PANTHER" id="PTHR33531:SF7">
    <property type="entry name" value="HYPOTHETICAL MEMBRANE PROTEIN, CONSERVED"/>
    <property type="match status" value="1"/>
</dbReference>